<dbReference type="HOGENOM" id="CLU_871566_0_0_1"/>
<evidence type="ECO:0000313" key="2">
    <source>
        <dbReference type="EMBL" id="CCF46014.1"/>
    </source>
</evidence>
<gene>
    <name evidence="2" type="ORF">CH063_14901</name>
</gene>
<name>H1W0K1_COLHI</name>
<accession>H1W0K1</accession>
<reference evidence="3" key="1">
    <citation type="journal article" date="2012" name="Nat. Genet.">
        <title>Lifestyle transitions in plant pathogenic Colletotrichum fungi deciphered by genome and transcriptome analyses.</title>
        <authorList>
            <person name="O'Connell R.J."/>
            <person name="Thon M.R."/>
            <person name="Hacquard S."/>
            <person name="Amyotte S.G."/>
            <person name="Kleemann J."/>
            <person name="Torres M.F."/>
            <person name="Damm U."/>
            <person name="Buiate E.A."/>
            <person name="Epstein L."/>
            <person name="Alkan N."/>
            <person name="Altmueller J."/>
            <person name="Alvarado-Balderrama L."/>
            <person name="Bauser C.A."/>
            <person name="Becker C."/>
            <person name="Birren B.W."/>
            <person name="Chen Z."/>
            <person name="Choi J."/>
            <person name="Crouch J.A."/>
            <person name="Duvick J.P."/>
            <person name="Farman M.A."/>
            <person name="Gan P."/>
            <person name="Heiman D."/>
            <person name="Henrissat B."/>
            <person name="Howard R.J."/>
            <person name="Kabbage M."/>
            <person name="Koch C."/>
            <person name="Kracher B."/>
            <person name="Kubo Y."/>
            <person name="Law A.D."/>
            <person name="Lebrun M.-H."/>
            <person name="Lee Y.-H."/>
            <person name="Miyara I."/>
            <person name="Moore N."/>
            <person name="Neumann U."/>
            <person name="Nordstroem K."/>
            <person name="Panaccione D.G."/>
            <person name="Panstruga R."/>
            <person name="Place M."/>
            <person name="Proctor R.H."/>
            <person name="Prusky D."/>
            <person name="Rech G."/>
            <person name="Reinhardt R."/>
            <person name="Rollins J.A."/>
            <person name="Rounsley S."/>
            <person name="Schardl C.L."/>
            <person name="Schwartz D.C."/>
            <person name="Shenoy N."/>
            <person name="Shirasu K."/>
            <person name="Sikhakolli U.R."/>
            <person name="Stueber K."/>
            <person name="Sukno S.A."/>
            <person name="Sweigard J.A."/>
            <person name="Takano Y."/>
            <person name="Takahara H."/>
            <person name="Trail F."/>
            <person name="van der Does H.C."/>
            <person name="Voll L.M."/>
            <person name="Will I."/>
            <person name="Young S."/>
            <person name="Zeng Q."/>
            <person name="Zhang J."/>
            <person name="Zhou S."/>
            <person name="Dickman M.B."/>
            <person name="Schulze-Lefert P."/>
            <person name="Ver Loren van Themaat E."/>
            <person name="Ma L.-J."/>
            <person name="Vaillancourt L.J."/>
        </authorList>
    </citation>
    <scope>NUCLEOTIDE SEQUENCE [LARGE SCALE GENOMIC DNA]</scope>
    <source>
        <strain evidence="3">IMI 349063</strain>
    </source>
</reference>
<dbReference type="EMBL" id="CACQ02008253">
    <property type="protein sequence ID" value="CCF46014.1"/>
    <property type="molecule type" value="Genomic_DNA"/>
</dbReference>
<sequence length="319" mass="32168">MKSHPRVACGSDTDQGGSMCSVALICGRGRGGALATAASESAASSAATTIASSTSAATSASVTPVAAIDTALTEGLHVLALLFATPFATTRLLAVIVCTVLGFTRDVVKERPRLVVGDGGVCASHFGNRGFDDRTVVGSLAQRRACDSFLDQVVLVELRVGLGEIKVRVRDVNLGLTLSTATASATTTSGLSGPGSVNPHLVDLLCQVVHRVAVALGRSRNSRVAGVHISHGQSNGCLRGLSRIPYTGSSRAGGRLGHGLGGVTVIDGNGECLGHRSSQRNGRLNTSSDLRTPEGFDSTGGVGAGACWKPGGGAGLGSL</sequence>
<protein>
    <submittedName>
        <fullName evidence="2">Uncharacterized protein</fullName>
    </submittedName>
</protein>
<evidence type="ECO:0000313" key="3">
    <source>
        <dbReference type="Proteomes" id="UP000007174"/>
    </source>
</evidence>
<dbReference type="AlphaFoldDB" id="H1W0K1"/>
<organism evidence="2 3">
    <name type="scientific">Colletotrichum higginsianum (strain IMI 349063)</name>
    <name type="common">Crucifer anthracnose fungus</name>
    <dbReference type="NCBI Taxonomy" id="759273"/>
    <lineage>
        <taxon>Eukaryota</taxon>
        <taxon>Fungi</taxon>
        <taxon>Dikarya</taxon>
        <taxon>Ascomycota</taxon>
        <taxon>Pezizomycotina</taxon>
        <taxon>Sordariomycetes</taxon>
        <taxon>Hypocreomycetidae</taxon>
        <taxon>Glomerellales</taxon>
        <taxon>Glomerellaceae</taxon>
        <taxon>Colletotrichum</taxon>
        <taxon>Colletotrichum destructivum species complex</taxon>
    </lineage>
</organism>
<feature type="compositionally biased region" description="Polar residues" evidence="1">
    <location>
        <begin position="279"/>
        <end position="290"/>
    </location>
</feature>
<evidence type="ECO:0000256" key="1">
    <source>
        <dbReference type="SAM" id="MobiDB-lite"/>
    </source>
</evidence>
<proteinExistence type="predicted"/>
<dbReference type="Proteomes" id="UP000007174">
    <property type="component" value="Unassembled WGS sequence"/>
</dbReference>
<feature type="region of interest" description="Disordered" evidence="1">
    <location>
        <begin position="274"/>
        <end position="293"/>
    </location>
</feature>